<dbReference type="PROSITE" id="PS00028">
    <property type="entry name" value="ZINC_FINGER_C2H2_1"/>
    <property type="match status" value="7"/>
</dbReference>
<dbReference type="GO" id="GO:0000977">
    <property type="term" value="F:RNA polymerase II transcription regulatory region sequence-specific DNA binding"/>
    <property type="evidence" value="ECO:0007669"/>
    <property type="project" value="TreeGrafter"/>
</dbReference>
<keyword evidence="5 11" id="KW-0863">Zinc-finger</keyword>
<name>A0A9J6C9M3_POLVA</name>
<keyword evidence="10" id="KW-0539">Nucleus</keyword>
<dbReference type="InterPro" id="IPR036236">
    <property type="entry name" value="Znf_C2H2_sf"/>
</dbReference>
<dbReference type="Pfam" id="PF00096">
    <property type="entry name" value="zf-C2H2"/>
    <property type="match status" value="5"/>
</dbReference>
<comment type="subcellular location">
    <subcellularLocation>
        <location evidence="1">Nucleus</location>
    </subcellularLocation>
</comment>
<dbReference type="GO" id="GO:0000981">
    <property type="term" value="F:DNA-binding transcription factor activity, RNA polymerase II-specific"/>
    <property type="evidence" value="ECO:0007669"/>
    <property type="project" value="TreeGrafter"/>
</dbReference>
<evidence type="ECO:0000256" key="1">
    <source>
        <dbReference type="ARBA" id="ARBA00004123"/>
    </source>
</evidence>
<dbReference type="InterPro" id="IPR013087">
    <property type="entry name" value="Znf_C2H2_type"/>
</dbReference>
<sequence length="324" mass="38402">MEAQKYQGSYKCSFCEKIFMRKDKLDRHLFAHTGIKEHICNYEGCDKAYTNAAHLKRHIKTCHLETKSKIYSVICKYPGCLQGFTNAHNMNRHYKAIHENPLPYECNHCEEKFRRKFQLRKHQKIAHDIGKYTYTCEECNEGFFNNNIYHKHVASVHKIKERICNDCNKVLPNWTMFVKHRRVCRNSNTEEKRFICDLCAKQFSIKQNLKIHMNVHMQKQTEVFECHFENCGKFYNAKKNLTAHIRSKHEGKHFMCSICKSKLSTKQKLDLHMEAHSDPDRAQLLKKPKFAVLVGIQMHTKVEDLIDECLPMIRESAESEYSDY</sequence>
<dbReference type="Proteomes" id="UP001107558">
    <property type="component" value="Chromosome 2"/>
</dbReference>
<proteinExistence type="inferred from homology"/>
<evidence type="ECO:0000256" key="5">
    <source>
        <dbReference type="ARBA" id="ARBA00022771"/>
    </source>
</evidence>
<protein>
    <recommendedName>
        <fullName evidence="12">C2H2-type domain-containing protein</fullName>
    </recommendedName>
</protein>
<evidence type="ECO:0000256" key="2">
    <source>
        <dbReference type="ARBA" id="ARBA00006991"/>
    </source>
</evidence>
<comment type="similarity">
    <text evidence="2">Belongs to the krueppel C2H2-type zinc-finger protein family.</text>
</comment>
<evidence type="ECO:0000256" key="4">
    <source>
        <dbReference type="ARBA" id="ARBA00022737"/>
    </source>
</evidence>
<keyword evidence="7" id="KW-0805">Transcription regulation</keyword>
<feature type="domain" description="C2H2-type" evidence="12">
    <location>
        <begin position="104"/>
        <end position="132"/>
    </location>
</feature>
<dbReference type="Gene3D" id="3.30.160.60">
    <property type="entry name" value="Classic Zinc Finger"/>
    <property type="match status" value="6"/>
</dbReference>
<evidence type="ECO:0000256" key="3">
    <source>
        <dbReference type="ARBA" id="ARBA00022723"/>
    </source>
</evidence>
<feature type="domain" description="C2H2-type" evidence="12">
    <location>
        <begin position="134"/>
        <end position="162"/>
    </location>
</feature>
<evidence type="ECO:0000313" key="14">
    <source>
        <dbReference type="Proteomes" id="UP001107558"/>
    </source>
</evidence>
<dbReference type="PANTHER" id="PTHR24381">
    <property type="entry name" value="ZINC FINGER PROTEIN"/>
    <property type="match status" value="1"/>
</dbReference>
<feature type="domain" description="C2H2-type" evidence="12">
    <location>
        <begin position="10"/>
        <end position="37"/>
    </location>
</feature>
<dbReference type="GO" id="GO:0005634">
    <property type="term" value="C:nucleus"/>
    <property type="evidence" value="ECO:0007669"/>
    <property type="project" value="UniProtKB-SubCell"/>
</dbReference>
<feature type="domain" description="C2H2-type" evidence="12">
    <location>
        <begin position="224"/>
        <end position="254"/>
    </location>
</feature>
<dbReference type="EMBL" id="JADBJN010000002">
    <property type="protein sequence ID" value="KAG5678754.1"/>
    <property type="molecule type" value="Genomic_DNA"/>
</dbReference>
<feature type="domain" description="C2H2-type" evidence="12">
    <location>
        <begin position="73"/>
        <end position="103"/>
    </location>
</feature>
<keyword evidence="3" id="KW-0479">Metal-binding</keyword>
<accession>A0A9J6C9M3</accession>
<evidence type="ECO:0000256" key="10">
    <source>
        <dbReference type="ARBA" id="ARBA00023242"/>
    </source>
</evidence>
<comment type="caution">
    <text evidence="13">The sequence shown here is derived from an EMBL/GenBank/DDBJ whole genome shotgun (WGS) entry which is preliminary data.</text>
</comment>
<evidence type="ECO:0000313" key="13">
    <source>
        <dbReference type="EMBL" id="KAG5678754.1"/>
    </source>
</evidence>
<dbReference type="SMART" id="SM00355">
    <property type="entry name" value="ZnF_C2H2"/>
    <property type="match status" value="9"/>
</dbReference>
<reference evidence="13" key="1">
    <citation type="submission" date="2021-03" db="EMBL/GenBank/DDBJ databases">
        <title>Chromosome level genome of the anhydrobiotic midge Polypedilum vanderplanki.</title>
        <authorList>
            <person name="Yoshida Y."/>
            <person name="Kikawada T."/>
            <person name="Gusev O."/>
        </authorList>
    </citation>
    <scope>NUCLEOTIDE SEQUENCE</scope>
    <source>
        <strain evidence="13">NIAS01</strain>
        <tissue evidence="13">Whole body or cell culture</tissue>
    </source>
</reference>
<dbReference type="OrthoDB" id="2687452at2759"/>
<evidence type="ECO:0000256" key="9">
    <source>
        <dbReference type="ARBA" id="ARBA00023163"/>
    </source>
</evidence>
<keyword evidence="4" id="KW-0677">Repeat</keyword>
<keyword evidence="14" id="KW-1185">Reference proteome</keyword>
<keyword evidence="8" id="KW-0238">DNA-binding</keyword>
<dbReference type="GO" id="GO:0008270">
    <property type="term" value="F:zinc ion binding"/>
    <property type="evidence" value="ECO:0007669"/>
    <property type="project" value="UniProtKB-KW"/>
</dbReference>
<dbReference type="AlphaFoldDB" id="A0A9J6C9M3"/>
<keyword evidence="6" id="KW-0862">Zinc</keyword>
<evidence type="ECO:0000256" key="7">
    <source>
        <dbReference type="ARBA" id="ARBA00023015"/>
    </source>
</evidence>
<organism evidence="13 14">
    <name type="scientific">Polypedilum vanderplanki</name>
    <name type="common">Sleeping chironomid midge</name>
    <dbReference type="NCBI Taxonomy" id="319348"/>
    <lineage>
        <taxon>Eukaryota</taxon>
        <taxon>Metazoa</taxon>
        <taxon>Ecdysozoa</taxon>
        <taxon>Arthropoda</taxon>
        <taxon>Hexapoda</taxon>
        <taxon>Insecta</taxon>
        <taxon>Pterygota</taxon>
        <taxon>Neoptera</taxon>
        <taxon>Endopterygota</taxon>
        <taxon>Diptera</taxon>
        <taxon>Nematocera</taxon>
        <taxon>Chironomoidea</taxon>
        <taxon>Chironomidae</taxon>
        <taxon>Chironominae</taxon>
        <taxon>Polypedilum</taxon>
        <taxon>Polypedilum</taxon>
    </lineage>
</organism>
<dbReference type="PROSITE" id="PS50157">
    <property type="entry name" value="ZINC_FINGER_C2H2_2"/>
    <property type="match status" value="8"/>
</dbReference>
<dbReference type="FunFam" id="3.30.160.60:FF:001156">
    <property type="entry name" value="Zinc finger protein 407"/>
    <property type="match status" value="1"/>
</dbReference>
<gene>
    <name evidence="13" type="ORF">PVAND_008399</name>
</gene>
<evidence type="ECO:0000256" key="6">
    <source>
        <dbReference type="ARBA" id="ARBA00022833"/>
    </source>
</evidence>
<dbReference type="PANTHER" id="PTHR24381:SF393">
    <property type="entry name" value="CHROMATIN-LINKED ADAPTOR FOR MSL PROTEINS, ISOFORM B"/>
    <property type="match status" value="1"/>
</dbReference>
<feature type="domain" description="C2H2-type" evidence="12">
    <location>
        <begin position="194"/>
        <end position="221"/>
    </location>
</feature>
<evidence type="ECO:0000259" key="12">
    <source>
        <dbReference type="PROSITE" id="PS50157"/>
    </source>
</evidence>
<evidence type="ECO:0000256" key="11">
    <source>
        <dbReference type="PROSITE-ProRule" id="PRU00042"/>
    </source>
</evidence>
<feature type="domain" description="C2H2-type" evidence="12">
    <location>
        <begin position="254"/>
        <end position="281"/>
    </location>
</feature>
<feature type="domain" description="C2H2-type" evidence="12">
    <location>
        <begin position="38"/>
        <end position="68"/>
    </location>
</feature>
<dbReference type="SUPFAM" id="SSF57667">
    <property type="entry name" value="beta-beta-alpha zinc fingers"/>
    <property type="match status" value="4"/>
</dbReference>
<evidence type="ECO:0000256" key="8">
    <source>
        <dbReference type="ARBA" id="ARBA00023125"/>
    </source>
</evidence>
<keyword evidence="9" id="KW-0804">Transcription</keyword>